<feature type="compositionally biased region" description="Basic and acidic residues" evidence="1">
    <location>
        <begin position="78"/>
        <end position="90"/>
    </location>
</feature>
<dbReference type="EMBL" id="LN483157">
    <property type="protein sequence ID" value="CED83533.1"/>
    <property type="molecule type" value="Genomic_DNA"/>
</dbReference>
<evidence type="ECO:0000256" key="1">
    <source>
        <dbReference type="SAM" id="MobiDB-lite"/>
    </source>
</evidence>
<sequence length="279" mass="30315">MGFDEHSRSRSRGRSDHMISTGRGGAGNMRSSSQSKDRSGAGDDTLIYQSERGRSPHLPSVERVQHSGRGGAGNIRSPSRDPKERERELSEQAYETQVIEARRREEAGRIHSAGRGGAGNMRSRSQSRDAASRSPLPDYQHGQPDSYRAAQSGGRGGYGNQYYPRDSDVEGLKKLDEEDERARASWEESHPNEIWSSGKGGAGNIQRTHTNDSAATTPEEFDEAKAIINEGKSGHMSGRGGAGNFVAESRGRSQGTTNGSNPVDAVKRIFRSLSRSGRD</sequence>
<accession>A0A0F7SU67</accession>
<dbReference type="InterPro" id="IPR022024">
    <property type="entry name" value="DUF3602"/>
</dbReference>
<feature type="compositionally biased region" description="Polar residues" evidence="1">
    <location>
        <begin position="205"/>
        <end position="216"/>
    </location>
</feature>
<dbReference type="Pfam" id="PF12223">
    <property type="entry name" value="DUF3602"/>
    <property type="match status" value="2"/>
</dbReference>
<dbReference type="InterPro" id="IPR053203">
    <property type="entry name" value="Cisplatin_resist-associated"/>
</dbReference>
<feature type="compositionally biased region" description="Basic and acidic residues" evidence="1">
    <location>
        <begin position="1"/>
        <end position="17"/>
    </location>
</feature>
<feature type="compositionally biased region" description="Polar residues" evidence="1">
    <location>
        <begin position="252"/>
        <end position="261"/>
    </location>
</feature>
<organism evidence="2">
    <name type="scientific">Phaffia rhodozyma</name>
    <name type="common">Yeast</name>
    <name type="synonym">Xanthophyllomyces dendrorhous</name>
    <dbReference type="NCBI Taxonomy" id="264483"/>
    <lineage>
        <taxon>Eukaryota</taxon>
        <taxon>Fungi</taxon>
        <taxon>Dikarya</taxon>
        <taxon>Basidiomycota</taxon>
        <taxon>Agaricomycotina</taxon>
        <taxon>Tremellomycetes</taxon>
        <taxon>Cystofilobasidiales</taxon>
        <taxon>Mrakiaceae</taxon>
        <taxon>Phaffia</taxon>
    </lineage>
</organism>
<dbReference type="PANTHER" id="PTHR34693">
    <property type="entry name" value="PROTEIN PAR32"/>
    <property type="match status" value="1"/>
</dbReference>
<evidence type="ECO:0000313" key="2">
    <source>
        <dbReference type="EMBL" id="CED83533.1"/>
    </source>
</evidence>
<feature type="compositionally biased region" description="Basic and acidic residues" evidence="1">
    <location>
        <begin position="100"/>
        <end position="109"/>
    </location>
</feature>
<dbReference type="AlphaFoldDB" id="A0A0F7SU67"/>
<feature type="compositionally biased region" description="Basic and acidic residues" evidence="1">
    <location>
        <begin position="165"/>
        <end position="191"/>
    </location>
</feature>
<reference evidence="2" key="1">
    <citation type="submission" date="2014-08" db="EMBL/GenBank/DDBJ databases">
        <authorList>
            <person name="Sharma Rahul"/>
            <person name="Thines Marco"/>
        </authorList>
    </citation>
    <scope>NUCLEOTIDE SEQUENCE</scope>
</reference>
<name>A0A0F7SU67_PHARH</name>
<protein>
    <submittedName>
        <fullName evidence="2">Uncharacterized protein</fullName>
    </submittedName>
</protein>
<feature type="region of interest" description="Disordered" evidence="1">
    <location>
        <begin position="1"/>
        <end position="279"/>
    </location>
</feature>
<dbReference type="PANTHER" id="PTHR34693:SF1">
    <property type="entry name" value="PROTEIN PAR32"/>
    <property type="match status" value="1"/>
</dbReference>
<proteinExistence type="predicted"/>